<evidence type="ECO:0000313" key="2">
    <source>
        <dbReference type="EMBL" id="KKN09237.1"/>
    </source>
</evidence>
<comment type="caution">
    <text evidence="2">The sequence shown here is derived from an EMBL/GenBank/DDBJ whole genome shotgun (WGS) entry which is preliminary data.</text>
</comment>
<name>A0A0F9NBB5_9ZZZZ</name>
<evidence type="ECO:0000256" key="1">
    <source>
        <dbReference type="SAM" id="MobiDB-lite"/>
    </source>
</evidence>
<gene>
    <name evidence="2" type="ORF">LCGC14_1048570</name>
</gene>
<feature type="region of interest" description="Disordered" evidence="1">
    <location>
        <begin position="109"/>
        <end position="146"/>
    </location>
</feature>
<dbReference type="AlphaFoldDB" id="A0A0F9NBB5"/>
<dbReference type="EMBL" id="LAZR01004370">
    <property type="protein sequence ID" value="KKN09237.1"/>
    <property type="molecule type" value="Genomic_DNA"/>
</dbReference>
<reference evidence="2" key="1">
    <citation type="journal article" date="2015" name="Nature">
        <title>Complex archaea that bridge the gap between prokaryotes and eukaryotes.</title>
        <authorList>
            <person name="Spang A."/>
            <person name="Saw J.H."/>
            <person name="Jorgensen S.L."/>
            <person name="Zaremba-Niedzwiedzka K."/>
            <person name="Martijn J."/>
            <person name="Lind A.E."/>
            <person name="van Eijk R."/>
            <person name="Schleper C."/>
            <person name="Guy L."/>
            <person name="Ettema T.J."/>
        </authorList>
    </citation>
    <scope>NUCLEOTIDE SEQUENCE</scope>
</reference>
<proteinExistence type="predicted"/>
<accession>A0A0F9NBB5</accession>
<organism evidence="2">
    <name type="scientific">marine sediment metagenome</name>
    <dbReference type="NCBI Taxonomy" id="412755"/>
    <lineage>
        <taxon>unclassified sequences</taxon>
        <taxon>metagenomes</taxon>
        <taxon>ecological metagenomes</taxon>
    </lineage>
</organism>
<protein>
    <submittedName>
        <fullName evidence="2">Uncharacterized protein</fullName>
    </submittedName>
</protein>
<feature type="non-terminal residue" evidence="2">
    <location>
        <position position="1"/>
    </location>
</feature>
<sequence length="160" mass="16993">FGVLAPNSPLRAAVTALATPAQAAPVLGASISTGECAPGVVPMSSALPSQSEPVLPKRAAHYLWAVLIARIYEVFPLLCPLCGGHMRIIAFITHSADIRHILDHIGADSEPPRISPARGPPLWDDCSDAQMDDGAQTEPADWDLAAQPAPDFEVDQRISW</sequence>